<dbReference type="GO" id="GO:0006633">
    <property type="term" value="P:fatty acid biosynthetic process"/>
    <property type="evidence" value="ECO:0007669"/>
    <property type="project" value="UniProtKB-UniRule"/>
</dbReference>
<keyword evidence="5 8" id="KW-0460">Magnesium</keyword>
<gene>
    <name evidence="8 11" type="primary">acpS</name>
    <name evidence="11" type="ORF">PFCIRM138_10930</name>
</gene>
<dbReference type="NCBIfam" id="TIGR00556">
    <property type="entry name" value="pantethn_trn"/>
    <property type="match status" value="1"/>
</dbReference>
<organism evidence="11">
    <name type="scientific">Propionibacterium freudenreichii subsp. freudenreichii</name>
    <dbReference type="NCBI Taxonomy" id="66712"/>
    <lineage>
        <taxon>Bacteria</taxon>
        <taxon>Bacillati</taxon>
        <taxon>Actinomycetota</taxon>
        <taxon>Actinomycetes</taxon>
        <taxon>Propionibacteriales</taxon>
        <taxon>Propionibacteriaceae</taxon>
        <taxon>Propionibacterium</taxon>
    </lineage>
</organism>
<comment type="subcellular location">
    <subcellularLocation>
        <location evidence="8">Cytoplasm</location>
    </subcellularLocation>
</comment>
<dbReference type="NCBIfam" id="NF000832">
    <property type="entry name" value="PRK00070.3-2"/>
    <property type="match status" value="1"/>
</dbReference>
<evidence type="ECO:0000256" key="2">
    <source>
        <dbReference type="ARBA" id="ARBA00022679"/>
    </source>
</evidence>
<evidence type="ECO:0000256" key="3">
    <source>
        <dbReference type="ARBA" id="ARBA00022723"/>
    </source>
</evidence>
<dbReference type="Pfam" id="PF01648">
    <property type="entry name" value="ACPS"/>
    <property type="match status" value="1"/>
</dbReference>
<evidence type="ECO:0000313" key="11">
    <source>
        <dbReference type="EMBL" id="CEP26920.1"/>
    </source>
</evidence>
<keyword evidence="3 8" id="KW-0479">Metal-binding</keyword>
<keyword evidence="4 8" id="KW-0276">Fatty acid metabolism</keyword>
<dbReference type="SUPFAM" id="SSF56214">
    <property type="entry name" value="4'-phosphopantetheinyl transferase"/>
    <property type="match status" value="1"/>
</dbReference>
<dbReference type="GO" id="GO:0000287">
    <property type="term" value="F:magnesium ion binding"/>
    <property type="evidence" value="ECO:0007669"/>
    <property type="project" value="UniProtKB-UniRule"/>
</dbReference>
<evidence type="ECO:0000256" key="1">
    <source>
        <dbReference type="ARBA" id="ARBA00022516"/>
    </source>
</evidence>
<keyword evidence="1 8" id="KW-0444">Lipid biosynthesis</keyword>
<dbReference type="InterPro" id="IPR037143">
    <property type="entry name" value="4-PPantetheinyl_Trfase_dom_sf"/>
</dbReference>
<proteinExistence type="inferred from homology"/>
<evidence type="ECO:0000256" key="9">
    <source>
        <dbReference type="SAM" id="MobiDB-lite"/>
    </source>
</evidence>
<dbReference type="InterPro" id="IPR008278">
    <property type="entry name" value="4-PPantetheinyl_Trfase_dom"/>
</dbReference>
<feature type="binding site" evidence="8">
    <location>
        <position position="8"/>
    </location>
    <ligand>
        <name>Mg(2+)</name>
        <dbReference type="ChEBI" id="CHEBI:18420"/>
    </ligand>
</feature>
<reference evidence="11" key="1">
    <citation type="submission" date="2014-08" db="EMBL/GenBank/DDBJ databases">
        <authorList>
            <person name="Falentin Helene"/>
        </authorList>
    </citation>
    <scope>NUCLEOTIDE SEQUENCE</scope>
</reference>
<dbReference type="EC" id="2.7.8.7" evidence="8"/>
<evidence type="ECO:0000256" key="8">
    <source>
        <dbReference type="HAMAP-Rule" id="MF_00101"/>
    </source>
</evidence>
<dbReference type="HAMAP" id="MF_00101">
    <property type="entry name" value="AcpS"/>
    <property type="match status" value="1"/>
</dbReference>
<dbReference type="GO" id="GO:0005737">
    <property type="term" value="C:cytoplasm"/>
    <property type="evidence" value="ECO:0007669"/>
    <property type="project" value="UniProtKB-SubCell"/>
</dbReference>
<protein>
    <recommendedName>
        <fullName evidence="8">Holo-[acyl-carrier-protein] synthase</fullName>
        <shortName evidence="8">Holo-ACP synthase</shortName>
        <ecNumber evidence="8">2.7.8.7</ecNumber>
    </recommendedName>
    <alternativeName>
        <fullName evidence="8">4'-phosphopantetheinyl transferase AcpS</fullName>
    </alternativeName>
</protein>
<evidence type="ECO:0000256" key="7">
    <source>
        <dbReference type="ARBA" id="ARBA00023160"/>
    </source>
</evidence>
<evidence type="ECO:0000256" key="6">
    <source>
        <dbReference type="ARBA" id="ARBA00023098"/>
    </source>
</evidence>
<keyword evidence="7 8" id="KW-0275">Fatty acid biosynthesis</keyword>
<evidence type="ECO:0000259" key="10">
    <source>
        <dbReference type="Pfam" id="PF01648"/>
    </source>
</evidence>
<dbReference type="GO" id="GO:0008897">
    <property type="term" value="F:holo-[acyl-carrier-protein] synthase activity"/>
    <property type="evidence" value="ECO:0007669"/>
    <property type="project" value="UniProtKB-UniRule"/>
</dbReference>
<dbReference type="AlphaFoldDB" id="A0A068VPT7"/>
<keyword evidence="2 8" id="KW-0808">Transferase</keyword>
<dbReference type="NCBIfam" id="TIGR00516">
    <property type="entry name" value="acpS"/>
    <property type="match status" value="1"/>
</dbReference>
<feature type="region of interest" description="Disordered" evidence="9">
    <location>
        <begin position="118"/>
        <end position="155"/>
    </location>
</feature>
<comment type="similarity">
    <text evidence="8">Belongs to the P-Pant transferase superfamily. AcpS family.</text>
</comment>
<comment type="cofactor">
    <cofactor evidence="8">
        <name>Mg(2+)</name>
        <dbReference type="ChEBI" id="CHEBI:18420"/>
    </cofactor>
</comment>
<dbReference type="InterPro" id="IPR004568">
    <property type="entry name" value="Ppantetheine-prot_Trfase_dom"/>
</dbReference>
<dbReference type="EMBL" id="LM676427">
    <property type="protein sequence ID" value="CEP26920.1"/>
    <property type="molecule type" value="Genomic_DNA"/>
</dbReference>
<dbReference type="Gene3D" id="3.90.470.20">
    <property type="entry name" value="4'-phosphopantetheinyl transferase domain"/>
    <property type="match status" value="1"/>
</dbReference>
<dbReference type="InterPro" id="IPR002582">
    <property type="entry name" value="ACPS"/>
</dbReference>
<sequence>MIVGVGIDVCSVSRFDAMLERHPGIVERLFNPAETRVRGLARSGRSLSARFAAKEALSKALGAPGNLSWRDAEVVSDDNDRPSMKMRGSVARRAAELGITRVHLSLSHDGGIATAIVIAERDEPASDGPGGDEPGNEPGNSADLDEAERDEPGRN</sequence>
<keyword evidence="6 8" id="KW-0443">Lipid metabolism</keyword>
<dbReference type="RefSeq" id="WP_013160548.1">
    <property type="nucleotide sequence ID" value="NZ_CP010341.1"/>
</dbReference>
<evidence type="ECO:0000256" key="5">
    <source>
        <dbReference type="ARBA" id="ARBA00022842"/>
    </source>
</evidence>
<accession>A0A068VPT7</accession>
<comment type="function">
    <text evidence="8">Transfers the 4'-phosphopantetheine moiety from coenzyme A to a Ser of acyl-carrier-protein.</text>
</comment>
<keyword evidence="8" id="KW-0963">Cytoplasm</keyword>
<dbReference type="PATRIC" id="fig|66712.6.peg.612"/>
<evidence type="ECO:0000256" key="4">
    <source>
        <dbReference type="ARBA" id="ARBA00022832"/>
    </source>
</evidence>
<dbReference type="GeneID" id="61222668"/>
<name>A0A068VPT7_PROFF</name>
<feature type="domain" description="4'-phosphopantetheinyl transferase" evidence="10">
    <location>
        <begin position="4"/>
        <end position="98"/>
    </location>
</feature>
<feature type="binding site" evidence="8">
    <location>
        <position position="55"/>
    </location>
    <ligand>
        <name>Mg(2+)</name>
        <dbReference type="ChEBI" id="CHEBI:18420"/>
    </ligand>
</feature>
<comment type="catalytic activity">
    <reaction evidence="8">
        <text>apo-[ACP] + CoA = holo-[ACP] + adenosine 3',5'-bisphosphate + H(+)</text>
        <dbReference type="Rhea" id="RHEA:12068"/>
        <dbReference type="Rhea" id="RHEA-COMP:9685"/>
        <dbReference type="Rhea" id="RHEA-COMP:9690"/>
        <dbReference type="ChEBI" id="CHEBI:15378"/>
        <dbReference type="ChEBI" id="CHEBI:29999"/>
        <dbReference type="ChEBI" id="CHEBI:57287"/>
        <dbReference type="ChEBI" id="CHEBI:58343"/>
        <dbReference type="ChEBI" id="CHEBI:64479"/>
        <dbReference type="EC" id="2.7.8.7"/>
    </reaction>
</comment>
<dbReference type="KEGG" id="pfre:RM25_0589"/>